<dbReference type="EMBL" id="LR789714">
    <property type="protein sequence ID" value="CAB3265576.1"/>
    <property type="molecule type" value="mRNA"/>
</dbReference>
<dbReference type="SMART" id="SM00228">
    <property type="entry name" value="PDZ"/>
    <property type="match status" value="1"/>
</dbReference>
<dbReference type="SUPFAM" id="SSF50156">
    <property type="entry name" value="PDZ domain-like"/>
    <property type="match status" value="1"/>
</dbReference>
<dbReference type="SMART" id="SM01041">
    <property type="entry name" value="BRO1"/>
    <property type="match status" value="1"/>
</dbReference>
<feature type="domain" description="BRO1" evidence="5">
    <location>
        <begin position="104"/>
        <end position="496"/>
    </location>
</feature>
<dbReference type="PROSITE" id="PS51180">
    <property type="entry name" value="BRO1"/>
    <property type="match status" value="1"/>
</dbReference>
<dbReference type="SMART" id="SM00742">
    <property type="entry name" value="Hr1"/>
    <property type="match status" value="1"/>
</dbReference>
<accession>A0A6F9DRI5</accession>
<dbReference type="InterPro" id="IPR011072">
    <property type="entry name" value="HR1_rho-bd"/>
</dbReference>
<evidence type="ECO:0000256" key="2">
    <source>
        <dbReference type="PROSITE-ProRule" id="PRU01207"/>
    </source>
</evidence>
<dbReference type="CDD" id="cd11633">
    <property type="entry name" value="HR1_Rhophilin-1"/>
    <property type="match status" value="1"/>
</dbReference>
<dbReference type="PANTHER" id="PTHR23031:SF15">
    <property type="entry name" value="LD12055P"/>
    <property type="match status" value="1"/>
</dbReference>
<name>A0A6F9DRI5_9ASCI</name>
<evidence type="ECO:0000256" key="4">
    <source>
        <dbReference type="SAM" id="MobiDB-lite"/>
    </source>
</evidence>
<dbReference type="Pfam" id="PF03097">
    <property type="entry name" value="BRO1"/>
    <property type="match status" value="1"/>
</dbReference>
<dbReference type="AlphaFoldDB" id="A0A6F9DRI5"/>
<feature type="region of interest" description="Disordered" evidence="4">
    <location>
        <begin position="592"/>
        <end position="616"/>
    </location>
</feature>
<dbReference type="InterPro" id="IPR004328">
    <property type="entry name" value="BRO1_dom"/>
</dbReference>
<organism evidence="7">
    <name type="scientific">Phallusia mammillata</name>
    <dbReference type="NCBI Taxonomy" id="59560"/>
    <lineage>
        <taxon>Eukaryota</taxon>
        <taxon>Metazoa</taxon>
        <taxon>Chordata</taxon>
        <taxon>Tunicata</taxon>
        <taxon>Ascidiacea</taxon>
        <taxon>Phlebobranchia</taxon>
        <taxon>Ascidiidae</taxon>
        <taxon>Phallusia</taxon>
    </lineage>
</organism>
<dbReference type="InterPro" id="IPR036274">
    <property type="entry name" value="HR1_rpt_sf"/>
</dbReference>
<feature type="coiled-coil region" evidence="3">
    <location>
        <begin position="69"/>
        <end position="96"/>
    </location>
</feature>
<dbReference type="InterPro" id="IPR001478">
    <property type="entry name" value="PDZ"/>
</dbReference>
<dbReference type="InterPro" id="IPR038499">
    <property type="entry name" value="BRO1_sf"/>
</dbReference>
<dbReference type="InterPro" id="IPR047138">
    <property type="entry name" value="RHPN1_2"/>
</dbReference>
<dbReference type="Gene3D" id="1.10.287.160">
    <property type="entry name" value="HR1 repeat"/>
    <property type="match status" value="1"/>
</dbReference>
<proteinExistence type="evidence at transcript level"/>
<dbReference type="PANTHER" id="PTHR23031">
    <property type="entry name" value="RHOPHILIN"/>
    <property type="match status" value="1"/>
</dbReference>
<reference evidence="7" key="1">
    <citation type="submission" date="2020-04" db="EMBL/GenBank/DDBJ databases">
        <authorList>
            <person name="Neveu A P."/>
        </authorList>
    </citation>
    <scope>NUCLEOTIDE SEQUENCE</scope>
    <source>
        <tissue evidence="7">Whole embryo</tissue>
    </source>
</reference>
<comment type="similarity">
    <text evidence="1">Belongs to the RHPN family.</text>
</comment>
<dbReference type="PROSITE" id="PS51860">
    <property type="entry name" value="REM_1"/>
    <property type="match status" value="1"/>
</dbReference>
<evidence type="ECO:0000313" key="7">
    <source>
        <dbReference type="EMBL" id="CAB3265576.1"/>
    </source>
</evidence>
<feature type="compositionally biased region" description="Low complexity" evidence="4">
    <location>
        <begin position="599"/>
        <end position="613"/>
    </location>
</feature>
<dbReference type="InterPro" id="IPR036034">
    <property type="entry name" value="PDZ_sf"/>
</dbReference>
<dbReference type="Gene3D" id="1.25.40.280">
    <property type="entry name" value="alix/aip1 like domains"/>
    <property type="match status" value="1"/>
</dbReference>
<dbReference type="GO" id="GO:0007165">
    <property type="term" value="P:signal transduction"/>
    <property type="evidence" value="ECO:0007669"/>
    <property type="project" value="InterPro"/>
</dbReference>
<evidence type="ECO:0000259" key="5">
    <source>
        <dbReference type="PROSITE" id="PS51180"/>
    </source>
</evidence>
<evidence type="ECO:0000256" key="1">
    <source>
        <dbReference type="ARBA" id="ARBA00010369"/>
    </source>
</evidence>
<dbReference type="Gene3D" id="2.30.42.10">
    <property type="match status" value="1"/>
</dbReference>
<evidence type="ECO:0000256" key="3">
    <source>
        <dbReference type="SAM" id="Coils"/>
    </source>
</evidence>
<keyword evidence="2 3" id="KW-0175">Coiled coil</keyword>
<sequence length="709" mass="79729">MEILRPSNGTPSPRKGCNPVLSTQRSKMQSQRTVINQQLCKQMRLRNGAENLYNASSNQKVKDTVALELSFVNSNLQLLKEELSELNSSVEPYQNRSGKAVSIPMIPLGLKDTKELEFMQTFEGFISSHYGEDPDKYSDEMADFADLRNSIRTPARTQEGVDLLLEYYHQIQHVENRFLPPHRPLSVYFHWYDCITGVPAVQRSVSLEKASILFNIGALYSQLGTRADRTRRKGINIAIDAFQSSAGAFDFVRSNFVNAPTTDLSTSVLQSLTLLMLAQAQECVLERKVLGGFEIQLGKCASISQEAMKVSEKYSAADKAFSLSEVKSYVPYSWINMAQVKRHHYRALAHYYAGLGLLEQHEAAEPLEISKLLSNLYLNEKYSEDHPKHDDVAQRKEDRRRLGKSHLRQSVFYHERALQTHSLCKMLRTVDILKEYLQHAHNRSVAKFAEVDTEEDFFEIIGAPDIQPYTEYESDMIAPSFSSVPSSDIFHRLGPVSIFSAHNRLGPVRLVKLSTQEEKCSFTLQGDGPVIVSNLDDVAMQLGIRNNDVLVAVDDVDAKWSDHDQVANEITEKPSVELKLISVLGSFAPPAISANESMQPNPNRNQNNNNSNNGAVVRRRQLPNKSREIKKRHSFGIFTGLRLKTKANVSNRFSTISENPAGIQEVGAGARRPPHSVSVQRSATSAKYVYGQGTVLRPKKDPYSYRSQC</sequence>
<dbReference type="SUPFAM" id="SSF46585">
    <property type="entry name" value="HR1 repeat"/>
    <property type="match status" value="1"/>
</dbReference>
<evidence type="ECO:0000259" key="6">
    <source>
        <dbReference type="PROSITE" id="PS51860"/>
    </source>
</evidence>
<feature type="region of interest" description="Disordered" evidence="4">
    <location>
        <begin position="1"/>
        <end position="28"/>
    </location>
</feature>
<feature type="domain" description="REM-1" evidence="6">
    <location>
        <begin position="12"/>
        <end position="92"/>
    </location>
</feature>
<protein>
    <submittedName>
        <fullName evidence="7">Rhophilin-2-like</fullName>
    </submittedName>
</protein>
<dbReference type="Pfam" id="PF02185">
    <property type="entry name" value="HR1"/>
    <property type="match status" value="1"/>
</dbReference>
<dbReference type="GO" id="GO:0051497">
    <property type="term" value="P:negative regulation of stress fiber assembly"/>
    <property type="evidence" value="ECO:0007669"/>
    <property type="project" value="TreeGrafter"/>
</dbReference>
<gene>
    <name evidence="7" type="primary">Rhpn2</name>
</gene>